<feature type="compositionally biased region" description="Basic and acidic residues" evidence="1">
    <location>
        <begin position="7"/>
        <end position="20"/>
    </location>
</feature>
<reference evidence="2 3" key="1">
    <citation type="journal article" date="2022" name="bioRxiv">
        <title>Genomics of Preaxostyla Flagellates Illuminates Evolutionary Transitions and the Path Towards Mitochondrial Loss.</title>
        <authorList>
            <person name="Novak L.V.F."/>
            <person name="Treitli S.C."/>
            <person name="Pyrih J."/>
            <person name="Halakuc P."/>
            <person name="Pipaliya S.V."/>
            <person name="Vacek V."/>
            <person name="Brzon O."/>
            <person name="Soukal P."/>
            <person name="Eme L."/>
            <person name="Dacks J.B."/>
            <person name="Karnkowska A."/>
            <person name="Elias M."/>
            <person name="Hampl V."/>
        </authorList>
    </citation>
    <scope>NUCLEOTIDE SEQUENCE [LARGE SCALE GENOMIC DNA]</scope>
    <source>
        <strain evidence="2">NAU3</strain>
        <tissue evidence="2">Gut</tissue>
    </source>
</reference>
<keyword evidence="3" id="KW-1185">Reference proteome</keyword>
<evidence type="ECO:0000313" key="3">
    <source>
        <dbReference type="Proteomes" id="UP001281761"/>
    </source>
</evidence>
<organism evidence="2 3">
    <name type="scientific">Blattamonas nauphoetae</name>
    <dbReference type="NCBI Taxonomy" id="2049346"/>
    <lineage>
        <taxon>Eukaryota</taxon>
        <taxon>Metamonada</taxon>
        <taxon>Preaxostyla</taxon>
        <taxon>Oxymonadida</taxon>
        <taxon>Blattamonas</taxon>
    </lineage>
</organism>
<protein>
    <submittedName>
        <fullName evidence="2">Uncharacterized protein</fullName>
    </submittedName>
</protein>
<dbReference type="Proteomes" id="UP001281761">
    <property type="component" value="Unassembled WGS sequence"/>
</dbReference>
<gene>
    <name evidence="2" type="ORF">BLNAU_18305</name>
</gene>
<evidence type="ECO:0000313" key="2">
    <source>
        <dbReference type="EMBL" id="KAK2946775.1"/>
    </source>
</evidence>
<comment type="caution">
    <text evidence="2">The sequence shown here is derived from an EMBL/GenBank/DDBJ whole genome shotgun (WGS) entry which is preliminary data.</text>
</comment>
<evidence type="ECO:0000256" key="1">
    <source>
        <dbReference type="SAM" id="MobiDB-lite"/>
    </source>
</evidence>
<accession>A0ABQ9X4T8</accession>
<sequence length="141" mass="15397">MTVLSERVTERMPDGIPEPERVRNAFSSLSSRAQEAERTTLPTKDDVTFEYSERGSCTRPLSPSGTRHELSSVSSNEKESTRSMFGACSLVGVRVPPELSISTRTVPVIGSLIFRVNLAVSSSKDVPTHETRKAVVVGFGR</sequence>
<proteinExistence type="predicted"/>
<dbReference type="EMBL" id="JARBJD010000219">
    <property type="protein sequence ID" value="KAK2946775.1"/>
    <property type="molecule type" value="Genomic_DNA"/>
</dbReference>
<feature type="region of interest" description="Disordered" evidence="1">
    <location>
        <begin position="1"/>
        <end position="20"/>
    </location>
</feature>
<feature type="region of interest" description="Disordered" evidence="1">
    <location>
        <begin position="51"/>
        <end position="78"/>
    </location>
</feature>
<name>A0ABQ9X4T8_9EUKA</name>
<feature type="compositionally biased region" description="Basic and acidic residues" evidence="1">
    <location>
        <begin position="66"/>
        <end position="78"/>
    </location>
</feature>